<gene>
    <name evidence="1" type="ORF">UW92_C0033G0017</name>
</gene>
<dbReference type="Pfam" id="PF13366">
    <property type="entry name" value="PDDEXK_3"/>
    <property type="match status" value="1"/>
</dbReference>
<dbReference type="EMBL" id="LCKF01000033">
    <property type="protein sequence ID" value="KKT90602.1"/>
    <property type="molecule type" value="Genomic_DNA"/>
</dbReference>
<dbReference type="Proteomes" id="UP000033966">
    <property type="component" value="Unassembled WGS sequence"/>
</dbReference>
<dbReference type="InterPro" id="IPR026350">
    <property type="entry name" value="GxxExxY"/>
</dbReference>
<evidence type="ECO:0000313" key="2">
    <source>
        <dbReference type="Proteomes" id="UP000033966"/>
    </source>
</evidence>
<proteinExistence type="predicted"/>
<dbReference type="AlphaFoldDB" id="A0A0G1NBX9"/>
<reference evidence="1 2" key="1">
    <citation type="journal article" date="2015" name="Nature">
        <title>rRNA introns, odd ribosomes, and small enigmatic genomes across a large radiation of phyla.</title>
        <authorList>
            <person name="Brown C.T."/>
            <person name="Hug L.A."/>
            <person name="Thomas B.C."/>
            <person name="Sharon I."/>
            <person name="Castelle C.J."/>
            <person name="Singh A."/>
            <person name="Wilkins M.J."/>
            <person name="Williams K.H."/>
            <person name="Banfield J.F."/>
        </authorList>
    </citation>
    <scope>NUCLEOTIDE SEQUENCE [LARGE SCALE GENOMIC DNA]</scope>
</reference>
<organism evidence="1 2">
    <name type="scientific">Candidatus Jorgensenbacteria bacterium GW2011_GWA2_45_13</name>
    <dbReference type="NCBI Taxonomy" id="1618662"/>
    <lineage>
        <taxon>Bacteria</taxon>
        <taxon>Candidatus Joergenseniibacteriota</taxon>
    </lineage>
</organism>
<name>A0A0G1NBX9_9BACT</name>
<evidence type="ECO:0008006" key="3">
    <source>
        <dbReference type="Google" id="ProtNLM"/>
    </source>
</evidence>
<protein>
    <recommendedName>
        <fullName evidence="3">GxxExxY protein</fullName>
    </recommendedName>
</protein>
<evidence type="ECO:0000313" key="1">
    <source>
        <dbReference type="EMBL" id="KKT90602.1"/>
    </source>
</evidence>
<dbReference type="NCBIfam" id="TIGR04256">
    <property type="entry name" value="GxxExxY"/>
    <property type="match status" value="1"/>
</dbReference>
<sequence length="131" mass="15328">MPKKKVEDFLYEKESYEIRGACFRIYNTLGGGIKEKIIEKVLQKELIKAGMKIETQKRIDVLYDGEKIATYIPDMVVNEKIMIELKSKPFITKSDEKQFWGYLKGTSFPLGFLINFGPQKLEIKRYAHTRL</sequence>
<accession>A0A0G1NBX9</accession>
<comment type="caution">
    <text evidence="1">The sequence shown here is derived from an EMBL/GenBank/DDBJ whole genome shotgun (WGS) entry which is preliminary data.</text>
</comment>